<comment type="caution">
    <text evidence="6">The sequence shown here is derived from an EMBL/GenBank/DDBJ whole genome shotgun (WGS) entry which is preliminary data.</text>
</comment>
<dbReference type="EMBL" id="JAUIZM010000001">
    <property type="protein sequence ID" value="KAK1405639.1"/>
    <property type="molecule type" value="Genomic_DNA"/>
</dbReference>
<dbReference type="AlphaFoldDB" id="A0AAD8JJT7"/>
<comment type="similarity">
    <text evidence="4">Belongs to the cyclin family.</text>
</comment>
<evidence type="ECO:0000313" key="7">
    <source>
        <dbReference type="Proteomes" id="UP001237642"/>
    </source>
</evidence>
<dbReference type="GO" id="GO:0051301">
    <property type="term" value="P:cell division"/>
    <property type="evidence" value="ECO:0007669"/>
    <property type="project" value="UniProtKB-KW"/>
</dbReference>
<dbReference type="InterPro" id="IPR013763">
    <property type="entry name" value="Cyclin-like_dom"/>
</dbReference>
<keyword evidence="2 4" id="KW-0195">Cyclin</keyword>
<accession>A0AAD8JJT7</accession>
<keyword evidence="7" id="KW-1185">Reference proteome</keyword>
<evidence type="ECO:0000256" key="2">
    <source>
        <dbReference type="ARBA" id="ARBA00023127"/>
    </source>
</evidence>
<sequence>MDNEKQGEEDQDDFNAYKYTPDEDDEFFRVSIQKELTSPCSFMITSHWIVNARLDSIKWIFNAMTLLGFQLRTAYLSVAYFDKFLSRRMIDNEKYWAVRLLSVACLSLAAKMEEYKVPLLKDFPMEDYYFEGKVIQRMEDPPRNVVPTDLIYAIINDLNLMSSRSSVIAAAATLLTLDENLTRQSMDTKIKTFACGFVETEDVFHCYNRMQELSRDKINLTPVQCIGADDYGNSSSAPVINNKRKRLEFDVRDQDIVMPTEKGRQ</sequence>
<dbReference type="InterPro" id="IPR006671">
    <property type="entry name" value="Cyclin_N"/>
</dbReference>
<keyword evidence="1" id="KW-0132">Cell division</keyword>
<dbReference type="PROSITE" id="PS00292">
    <property type="entry name" value="CYCLINS"/>
    <property type="match status" value="1"/>
</dbReference>
<name>A0AAD8JJT7_9APIA</name>
<dbReference type="Proteomes" id="UP001237642">
    <property type="component" value="Unassembled WGS sequence"/>
</dbReference>
<organism evidence="6 7">
    <name type="scientific">Heracleum sosnowskyi</name>
    <dbReference type="NCBI Taxonomy" id="360622"/>
    <lineage>
        <taxon>Eukaryota</taxon>
        <taxon>Viridiplantae</taxon>
        <taxon>Streptophyta</taxon>
        <taxon>Embryophyta</taxon>
        <taxon>Tracheophyta</taxon>
        <taxon>Spermatophyta</taxon>
        <taxon>Magnoliopsida</taxon>
        <taxon>eudicotyledons</taxon>
        <taxon>Gunneridae</taxon>
        <taxon>Pentapetalae</taxon>
        <taxon>asterids</taxon>
        <taxon>campanulids</taxon>
        <taxon>Apiales</taxon>
        <taxon>Apiaceae</taxon>
        <taxon>Apioideae</taxon>
        <taxon>apioid superclade</taxon>
        <taxon>Tordylieae</taxon>
        <taxon>Tordyliinae</taxon>
        <taxon>Heracleum</taxon>
    </lineage>
</organism>
<protein>
    <recommendedName>
        <fullName evidence="5">Cyclin-like domain-containing protein</fullName>
    </recommendedName>
</protein>
<evidence type="ECO:0000259" key="5">
    <source>
        <dbReference type="SMART" id="SM00385"/>
    </source>
</evidence>
<dbReference type="PANTHER" id="PTHR10177">
    <property type="entry name" value="CYCLINS"/>
    <property type="match status" value="1"/>
</dbReference>
<evidence type="ECO:0000256" key="4">
    <source>
        <dbReference type="RuleBase" id="RU000383"/>
    </source>
</evidence>
<evidence type="ECO:0000256" key="1">
    <source>
        <dbReference type="ARBA" id="ARBA00022618"/>
    </source>
</evidence>
<dbReference type="SMART" id="SM00385">
    <property type="entry name" value="CYCLIN"/>
    <property type="match status" value="1"/>
</dbReference>
<dbReference type="InterPro" id="IPR048258">
    <property type="entry name" value="Cyclins_cyclin-box"/>
</dbReference>
<dbReference type="InterPro" id="IPR036915">
    <property type="entry name" value="Cyclin-like_sf"/>
</dbReference>
<dbReference type="InterPro" id="IPR039361">
    <property type="entry name" value="Cyclin"/>
</dbReference>
<dbReference type="SUPFAM" id="SSF47954">
    <property type="entry name" value="Cyclin-like"/>
    <property type="match status" value="1"/>
</dbReference>
<reference evidence="6" key="2">
    <citation type="submission" date="2023-05" db="EMBL/GenBank/DDBJ databases">
        <authorList>
            <person name="Schelkunov M.I."/>
        </authorList>
    </citation>
    <scope>NUCLEOTIDE SEQUENCE</scope>
    <source>
        <strain evidence="6">Hsosn_3</strain>
        <tissue evidence="6">Leaf</tissue>
    </source>
</reference>
<gene>
    <name evidence="6" type="ORF">POM88_005244</name>
</gene>
<dbReference type="Gene3D" id="1.10.472.10">
    <property type="entry name" value="Cyclin-like"/>
    <property type="match status" value="1"/>
</dbReference>
<feature type="domain" description="Cyclin-like" evidence="5">
    <location>
        <begin position="58"/>
        <end position="144"/>
    </location>
</feature>
<dbReference type="Pfam" id="PF00134">
    <property type="entry name" value="Cyclin_N"/>
    <property type="match status" value="1"/>
</dbReference>
<reference evidence="6" key="1">
    <citation type="submission" date="2023-02" db="EMBL/GenBank/DDBJ databases">
        <title>Genome of toxic invasive species Heracleum sosnowskyi carries increased number of genes despite the absence of recent whole-genome duplications.</title>
        <authorList>
            <person name="Schelkunov M."/>
            <person name="Shtratnikova V."/>
            <person name="Makarenko M."/>
            <person name="Klepikova A."/>
            <person name="Omelchenko D."/>
            <person name="Novikova G."/>
            <person name="Obukhova E."/>
            <person name="Bogdanov V."/>
            <person name="Penin A."/>
            <person name="Logacheva M."/>
        </authorList>
    </citation>
    <scope>NUCLEOTIDE SEQUENCE</scope>
    <source>
        <strain evidence="6">Hsosn_3</strain>
        <tissue evidence="6">Leaf</tissue>
    </source>
</reference>
<evidence type="ECO:0000256" key="3">
    <source>
        <dbReference type="ARBA" id="ARBA00023306"/>
    </source>
</evidence>
<keyword evidence="3" id="KW-0131">Cell cycle</keyword>
<evidence type="ECO:0000313" key="6">
    <source>
        <dbReference type="EMBL" id="KAK1405639.1"/>
    </source>
</evidence>
<proteinExistence type="inferred from homology"/>